<dbReference type="OrthoDB" id="9801102at2"/>
<reference evidence="2" key="1">
    <citation type="journal article" date="2017" name="Environ. Microbiol. Rep.">
        <title>Genetic Diversity of Marine Anaerobic Ammonium-Oxidizing Bacteria as Revealed by Genomic and Proteomic Analyses of 'Candidatus Scalindua japonica'.</title>
        <authorList>
            <person name="Oshiki M."/>
            <person name="Mizuto K."/>
            <person name="Kimura Z."/>
            <person name="Kindaichi T."/>
            <person name="Satoh H."/>
            <person name="Okabe S."/>
        </authorList>
    </citation>
    <scope>NUCLEOTIDE SEQUENCE [LARGE SCALE GENOMIC DNA]</scope>
    <source>
        <strain evidence="2">husup-a2</strain>
    </source>
</reference>
<dbReference type="PANTHER" id="PTHR40266">
    <property type="entry name" value="TOXIN HIGB-1"/>
    <property type="match status" value="1"/>
</dbReference>
<dbReference type="EMBL" id="BAOS01000025">
    <property type="protein sequence ID" value="GAX61593.1"/>
    <property type="molecule type" value="Genomic_DNA"/>
</dbReference>
<dbReference type="RefSeq" id="WP_096894974.1">
    <property type="nucleotide sequence ID" value="NZ_BAOS01000025.1"/>
</dbReference>
<dbReference type="Pfam" id="PF05015">
    <property type="entry name" value="HigB-like_toxin"/>
    <property type="match status" value="1"/>
</dbReference>
<accession>A0A286U0C2</accession>
<comment type="caution">
    <text evidence="1">The sequence shown here is derived from an EMBL/GenBank/DDBJ whole genome shotgun (WGS) entry which is preliminary data.</text>
</comment>
<organism evidence="1 2">
    <name type="scientific">Candidatus Scalindua japonica</name>
    <dbReference type="NCBI Taxonomy" id="1284222"/>
    <lineage>
        <taxon>Bacteria</taxon>
        <taxon>Pseudomonadati</taxon>
        <taxon>Planctomycetota</taxon>
        <taxon>Candidatus Brocadiia</taxon>
        <taxon>Candidatus Brocadiales</taxon>
        <taxon>Candidatus Scalinduaceae</taxon>
        <taxon>Candidatus Scalindua</taxon>
    </lineage>
</organism>
<gene>
    <name evidence="1" type="ORF">SCALIN_C25_0040</name>
</gene>
<dbReference type="Proteomes" id="UP000218542">
    <property type="component" value="Unassembled WGS sequence"/>
</dbReference>
<proteinExistence type="predicted"/>
<keyword evidence="2" id="KW-1185">Reference proteome</keyword>
<sequence>MIKSFKGQGTEDIFNGKNTKSARKICTRALWHIASRKFDQLDSIKSLKELRIPPGNSFETLTGNRKGQYSIRINDQYRICFEWNESEPEKVEITDYH</sequence>
<dbReference type="PANTHER" id="PTHR40266:SF2">
    <property type="entry name" value="TOXIN HIGB-1"/>
    <property type="match status" value="1"/>
</dbReference>
<dbReference type="AlphaFoldDB" id="A0A286U0C2"/>
<protein>
    <submittedName>
        <fullName evidence="1">Plasmid maintenance system killer protein</fullName>
    </submittedName>
</protein>
<dbReference type="Gene3D" id="3.30.2310.20">
    <property type="entry name" value="RelE-like"/>
    <property type="match status" value="1"/>
</dbReference>
<dbReference type="SUPFAM" id="SSF143011">
    <property type="entry name" value="RelE-like"/>
    <property type="match status" value="1"/>
</dbReference>
<dbReference type="InterPro" id="IPR035093">
    <property type="entry name" value="RelE/ParE_toxin_dom_sf"/>
</dbReference>
<dbReference type="InterPro" id="IPR007711">
    <property type="entry name" value="HigB-1"/>
</dbReference>
<evidence type="ECO:0000313" key="2">
    <source>
        <dbReference type="Proteomes" id="UP000218542"/>
    </source>
</evidence>
<name>A0A286U0C2_9BACT</name>
<evidence type="ECO:0000313" key="1">
    <source>
        <dbReference type="EMBL" id="GAX61593.1"/>
    </source>
</evidence>